<sequence length="81" mass="9516">MLNSLYPSKRKIEIHLLSIRYISRNDEGYYCFLLTLGLCFFPSQFNSSSTTTAERRGDWMYNEPEYTLLSATKTSMSYIYS</sequence>
<gene>
    <name evidence="1" type="ORF">glysoja_028509</name>
</gene>
<organism evidence="1">
    <name type="scientific">Glycine soja</name>
    <name type="common">Wild soybean</name>
    <dbReference type="NCBI Taxonomy" id="3848"/>
    <lineage>
        <taxon>Eukaryota</taxon>
        <taxon>Viridiplantae</taxon>
        <taxon>Streptophyta</taxon>
        <taxon>Embryophyta</taxon>
        <taxon>Tracheophyta</taxon>
        <taxon>Spermatophyta</taxon>
        <taxon>Magnoliopsida</taxon>
        <taxon>eudicotyledons</taxon>
        <taxon>Gunneridae</taxon>
        <taxon>Pentapetalae</taxon>
        <taxon>rosids</taxon>
        <taxon>fabids</taxon>
        <taxon>Fabales</taxon>
        <taxon>Fabaceae</taxon>
        <taxon>Papilionoideae</taxon>
        <taxon>50 kb inversion clade</taxon>
        <taxon>NPAAA clade</taxon>
        <taxon>indigoferoid/millettioid clade</taxon>
        <taxon>Phaseoleae</taxon>
        <taxon>Glycine</taxon>
        <taxon>Glycine subgen. Soja</taxon>
    </lineage>
</organism>
<dbReference type="AlphaFoldDB" id="A0A0B2P2E0"/>
<accession>A0A0B2P2E0</accession>
<dbReference type="EMBL" id="KN670767">
    <property type="protein sequence ID" value="KHN01837.1"/>
    <property type="molecule type" value="Genomic_DNA"/>
</dbReference>
<proteinExistence type="predicted"/>
<dbReference type="Proteomes" id="UP000053555">
    <property type="component" value="Unassembled WGS sequence"/>
</dbReference>
<protein>
    <submittedName>
        <fullName evidence="1">Uncharacterized protein</fullName>
    </submittedName>
</protein>
<evidence type="ECO:0000313" key="1">
    <source>
        <dbReference type="EMBL" id="KHN01837.1"/>
    </source>
</evidence>
<name>A0A0B2P2E0_GLYSO</name>
<reference evidence="1" key="1">
    <citation type="submission" date="2014-07" db="EMBL/GenBank/DDBJ databases">
        <title>Identification of a novel salt tolerance gene in wild soybean by whole-genome sequencing.</title>
        <authorList>
            <person name="Lam H.-M."/>
            <person name="Qi X."/>
            <person name="Li M.-W."/>
            <person name="Liu X."/>
            <person name="Xie M."/>
            <person name="Ni M."/>
            <person name="Xu X."/>
        </authorList>
    </citation>
    <scope>NUCLEOTIDE SEQUENCE [LARGE SCALE GENOMIC DNA]</scope>
    <source>
        <tissue evidence="1">Root</tissue>
    </source>
</reference>